<proteinExistence type="predicted"/>
<organism evidence="1">
    <name type="scientific">Lygus hesperus</name>
    <name type="common">Western plant bug</name>
    <dbReference type="NCBI Taxonomy" id="30085"/>
    <lineage>
        <taxon>Eukaryota</taxon>
        <taxon>Metazoa</taxon>
        <taxon>Ecdysozoa</taxon>
        <taxon>Arthropoda</taxon>
        <taxon>Hexapoda</taxon>
        <taxon>Insecta</taxon>
        <taxon>Pterygota</taxon>
        <taxon>Neoptera</taxon>
        <taxon>Paraneoptera</taxon>
        <taxon>Hemiptera</taxon>
        <taxon>Heteroptera</taxon>
        <taxon>Panheteroptera</taxon>
        <taxon>Cimicomorpha</taxon>
        <taxon>Miridae</taxon>
        <taxon>Mirini</taxon>
        <taxon>Lygus</taxon>
    </lineage>
</organism>
<keyword evidence="1" id="KW-0436">Ligase</keyword>
<dbReference type="EMBL" id="GBHO01001107">
    <property type="protein sequence ID" value="JAG42497.1"/>
    <property type="molecule type" value="Transcribed_RNA"/>
</dbReference>
<protein>
    <submittedName>
        <fullName evidence="1">DNA ligase</fullName>
    </submittedName>
</protein>
<feature type="non-terminal residue" evidence="1">
    <location>
        <position position="1"/>
    </location>
</feature>
<reference evidence="1" key="2">
    <citation type="submission" date="2014-07" db="EMBL/GenBank/DDBJ databases">
        <authorList>
            <person name="Hull J."/>
        </authorList>
    </citation>
    <scope>NUCLEOTIDE SEQUENCE</scope>
</reference>
<dbReference type="GO" id="GO:0016874">
    <property type="term" value="F:ligase activity"/>
    <property type="evidence" value="ECO:0007669"/>
    <property type="project" value="UniProtKB-KW"/>
</dbReference>
<name>A0A0A9ZB31_LYGHE</name>
<reference evidence="1" key="1">
    <citation type="journal article" date="2014" name="PLoS ONE">
        <title>Transcriptome-Based Identification of ABC Transporters in the Western Tarnished Plant Bug Lygus hesperus.</title>
        <authorList>
            <person name="Hull J.J."/>
            <person name="Chaney K."/>
            <person name="Geib S.M."/>
            <person name="Fabrick J.A."/>
            <person name="Brent C.S."/>
            <person name="Walsh D."/>
            <person name="Lavine L.C."/>
        </authorList>
    </citation>
    <scope>NUCLEOTIDE SEQUENCE</scope>
</reference>
<accession>A0A0A9ZB31</accession>
<sequence length="103" mass="11985">EPDKDDRNDHKIEEEDNSSFLLKCMEMLMQERGGLREKLDDLASSRTKEHGMYKSDSLNGLQEVEGGKIKKRRSLIKPRKSSIKSTDLSLLKWLLKWYLTVST</sequence>
<gene>
    <name evidence="1" type="primary">ligA_9</name>
    <name evidence="1" type="ORF">CM83_104545</name>
</gene>
<dbReference type="AlphaFoldDB" id="A0A0A9ZB31"/>
<evidence type="ECO:0000313" key="1">
    <source>
        <dbReference type="EMBL" id="JAG42497.1"/>
    </source>
</evidence>